<accession>A5CZX4</accession>
<dbReference type="GO" id="GO:0005524">
    <property type="term" value="F:ATP binding"/>
    <property type="evidence" value="ECO:0007669"/>
    <property type="project" value="UniProtKB-KW"/>
</dbReference>
<dbReference type="EMBL" id="AP009389">
    <property type="protein sequence ID" value="BAF60479.1"/>
    <property type="molecule type" value="Genomic_DNA"/>
</dbReference>
<evidence type="ECO:0000256" key="5">
    <source>
        <dbReference type="PROSITE-ProRule" id="PRU01331"/>
    </source>
</evidence>
<dbReference type="GO" id="GO:0006576">
    <property type="term" value="P:biogenic amine metabolic process"/>
    <property type="evidence" value="ECO:0007669"/>
    <property type="project" value="UniProtKB-ARBA"/>
</dbReference>
<keyword evidence="9" id="KW-1185">Reference proteome</keyword>
<feature type="domain" description="GS catalytic" evidence="7">
    <location>
        <begin position="118"/>
        <end position="452"/>
    </location>
</feature>
<dbReference type="PANTHER" id="PTHR43785">
    <property type="entry name" value="GAMMA-GLUTAMYLPUTRESCINE SYNTHETASE"/>
    <property type="match status" value="1"/>
</dbReference>
<dbReference type="PANTHER" id="PTHR43785:SF12">
    <property type="entry name" value="TYPE-1 GLUTAMINE SYNTHETASE 2"/>
    <property type="match status" value="1"/>
</dbReference>
<gene>
    <name evidence="8" type="primary">GlnA</name>
    <name evidence="8" type="ordered locus">PTH_2298</name>
</gene>
<dbReference type="Gene3D" id="3.30.590.10">
    <property type="entry name" value="Glutamine synthetase/guanido kinase, catalytic domain"/>
    <property type="match status" value="1"/>
</dbReference>
<dbReference type="GO" id="GO:0004356">
    <property type="term" value="F:glutamine synthetase activity"/>
    <property type="evidence" value="ECO:0007669"/>
    <property type="project" value="InterPro"/>
</dbReference>
<keyword evidence="4" id="KW-0067">ATP-binding</keyword>
<dbReference type="KEGG" id="pth:PTH_2298"/>
<dbReference type="GO" id="GO:0042402">
    <property type="term" value="P:biogenic amine catabolic process"/>
    <property type="evidence" value="ECO:0007669"/>
    <property type="project" value="UniProtKB-ARBA"/>
</dbReference>
<dbReference type="Gene3D" id="3.10.20.70">
    <property type="entry name" value="Glutamine synthetase, N-terminal domain"/>
    <property type="match status" value="1"/>
</dbReference>
<proteinExistence type="inferred from homology"/>
<dbReference type="AlphaFoldDB" id="A5CZX4"/>
<dbReference type="PROSITE" id="PS51987">
    <property type="entry name" value="GS_CATALYTIC"/>
    <property type="match status" value="1"/>
</dbReference>
<evidence type="ECO:0000259" key="7">
    <source>
        <dbReference type="PROSITE" id="PS51987"/>
    </source>
</evidence>
<keyword evidence="2" id="KW-0436">Ligase</keyword>
<dbReference type="InterPro" id="IPR036651">
    <property type="entry name" value="Gln_synt_N_sf"/>
</dbReference>
<name>A5CZX4_PELTS</name>
<evidence type="ECO:0000313" key="9">
    <source>
        <dbReference type="Proteomes" id="UP000006556"/>
    </source>
</evidence>
<dbReference type="SUPFAM" id="SSF54368">
    <property type="entry name" value="Glutamine synthetase, N-terminal domain"/>
    <property type="match status" value="1"/>
</dbReference>
<dbReference type="STRING" id="370438.PTH_2298"/>
<comment type="similarity">
    <text evidence="1 5 6">Belongs to the glutamine synthetase family.</text>
</comment>
<organism evidence="8 9">
    <name type="scientific">Pelotomaculum thermopropionicum (strain DSM 13744 / JCM 10971 / SI)</name>
    <dbReference type="NCBI Taxonomy" id="370438"/>
    <lineage>
        <taxon>Bacteria</taxon>
        <taxon>Bacillati</taxon>
        <taxon>Bacillota</taxon>
        <taxon>Clostridia</taxon>
        <taxon>Eubacteriales</taxon>
        <taxon>Desulfotomaculaceae</taxon>
        <taxon>Pelotomaculum</taxon>
    </lineage>
</organism>
<protein>
    <submittedName>
        <fullName evidence="8">Glutamine synthetase</fullName>
    </submittedName>
</protein>
<dbReference type="SMART" id="SM01230">
    <property type="entry name" value="Gln-synt_C"/>
    <property type="match status" value="1"/>
</dbReference>
<dbReference type="HOGENOM" id="CLU_017290_0_3_9"/>
<dbReference type="eggNOG" id="COG0174">
    <property type="taxonomic scope" value="Bacteria"/>
</dbReference>
<dbReference type="InterPro" id="IPR008146">
    <property type="entry name" value="Gln_synth_cat_dom"/>
</dbReference>
<evidence type="ECO:0000256" key="3">
    <source>
        <dbReference type="ARBA" id="ARBA00022741"/>
    </source>
</evidence>
<evidence type="ECO:0000256" key="6">
    <source>
        <dbReference type="RuleBase" id="RU000384"/>
    </source>
</evidence>
<dbReference type="FunFam" id="3.30.590.10:FF:000005">
    <property type="entry name" value="Probable glutamine synthetase"/>
    <property type="match status" value="1"/>
</dbReference>
<keyword evidence="3" id="KW-0547">Nucleotide-binding</keyword>
<sequence length="452" mass="51071">MTKIDTGILKSMIDRGEIDTVIIAAADMQSRFFGKRCCADFFLSEAVHGINICSNNLIWDIELNEGGQYPLAGRRTGLPDLRAVPDMTTLRLYPWFEKTVLVMADLFHQDGTTVTIAPRNILKRQVEKAGNMGLQADMAAEIEFYIFNETAETARDKRYRELLPLSRMPAESIHQSSRYEHFLGKVRRYLNGAGVEVELARPERGRGQAEVNLRYTGALEMADRTAIYKNGIKEMADLEKLAVTFMAKYKTEEPASGFHVHLSLRDQKGNNIFYDENDEHGMSATCKHFLAGMITLAPELMCFYAPYINSYKRYGSTFGAPRNLSWGFDNRTLSFRVIGRGKSFRIENRIPGADANPYLVLAACLASGLYGIENETALPSPPVRGSAYEMRELRVLPASLMDALADFENSETARALFGREVIDHYALAAKQEIECFLKSVTDWERRRNFEQV</sequence>
<evidence type="ECO:0000256" key="4">
    <source>
        <dbReference type="ARBA" id="ARBA00022840"/>
    </source>
</evidence>
<dbReference type="GO" id="GO:0006542">
    <property type="term" value="P:glutamine biosynthetic process"/>
    <property type="evidence" value="ECO:0007669"/>
    <property type="project" value="InterPro"/>
</dbReference>
<evidence type="ECO:0000256" key="1">
    <source>
        <dbReference type="ARBA" id="ARBA00009897"/>
    </source>
</evidence>
<evidence type="ECO:0000256" key="2">
    <source>
        <dbReference type="ARBA" id="ARBA00022598"/>
    </source>
</evidence>
<dbReference type="SUPFAM" id="SSF55931">
    <property type="entry name" value="Glutamine synthetase/guanido kinase"/>
    <property type="match status" value="1"/>
</dbReference>
<evidence type="ECO:0000313" key="8">
    <source>
        <dbReference type="EMBL" id="BAF60479.1"/>
    </source>
</evidence>
<dbReference type="Proteomes" id="UP000006556">
    <property type="component" value="Chromosome"/>
</dbReference>
<dbReference type="Pfam" id="PF00120">
    <property type="entry name" value="Gln-synt_C"/>
    <property type="match status" value="1"/>
</dbReference>
<reference evidence="9" key="1">
    <citation type="journal article" date="2008" name="Genome Res.">
        <title>The genome of Pelotomaculum thermopropionicum reveals niche-associated evolution in anaerobic microbiota.</title>
        <authorList>
            <person name="Kosaka T."/>
            <person name="Kato S."/>
            <person name="Shimoyama T."/>
            <person name="Ishii S."/>
            <person name="Abe T."/>
            <person name="Watanabe K."/>
        </authorList>
    </citation>
    <scope>NUCLEOTIDE SEQUENCE [LARGE SCALE GENOMIC DNA]</scope>
    <source>
        <strain evidence="9">DSM 13744 / JCM 10971 / SI</strain>
    </source>
</reference>
<dbReference type="InterPro" id="IPR014746">
    <property type="entry name" value="Gln_synth/guanido_kin_cat_dom"/>
</dbReference>